<dbReference type="GeneID" id="80538036"/>
<dbReference type="Proteomes" id="UP000830719">
    <property type="component" value="Segment"/>
</dbReference>
<name>A0AAE6M5R6_9ABAC</name>
<keyword evidence="1" id="KW-0472">Membrane</keyword>
<keyword evidence="1" id="KW-0812">Transmembrane</keyword>
<protein>
    <submittedName>
        <fullName evidence="2">PIF-1</fullName>
    </submittedName>
</protein>
<reference evidence="2" key="1">
    <citation type="submission" date="2019-01" db="EMBL/GenBank/DDBJ databases">
        <authorList>
            <person name="Trentin L.B."/>
            <person name="Santos E.R."/>
            <person name="Silva L.A."/>
            <person name="Sosa-Gomez D.R."/>
            <person name="Ribeiro B.M."/>
            <person name="Ardisson-Araujo D.M.P."/>
        </authorList>
    </citation>
    <scope>NUCLEOTIDE SEQUENCE</scope>
    <source>
        <strain evidence="2">VPN54</strain>
    </source>
</reference>
<evidence type="ECO:0000313" key="3">
    <source>
        <dbReference type="Proteomes" id="UP000830719"/>
    </source>
</evidence>
<accession>A0AAE6M5R6</accession>
<evidence type="ECO:0000313" key="2">
    <source>
        <dbReference type="EMBL" id="QEI03696.1"/>
    </source>
</evidence>
<dbReference type="InterPro" id="IPR007784">
    <property type="entry name" value="PIR"/>
</dbReference>
<gene>
    <name evidence="2" type="primary">pif-1</name>
</gene>
<keyword evidence="1" id="KW-1133">Transmembrane helix</keyword>
<sequence length="520" mass="58770">MYIVILVVVIIFIIIAVYNYIGLLSYNDQPIIYPLQRFDNTDVPLITPPTEIIIESNPVSCHKTLTPCTSHLDCDLCQEGLAQCQYFDERAQISINNETVTIEAGQSYCLALNRERARSCNPNTGIWLLTESEIGFSLLCSCLTPGLVTQLNMYGDCDVSVGCQPNGRILDINTSPLTCECDEGFVADFITETFTPICRPKKLRDVVYDEEFFPRAPCPQGYVRLDHPALDQSYRQELRVNDICVIDPCSVDPISGDRITGQLMYYKNGSTEIKYCRCPINDGLFGVYSPGPSMIGLSNPTQVTNACIRPFNVYLGQVPYIDYKFFWGRTDNFQSDDDVVAYVYENHVNPRYRQFLYNVRAQDATQINVPVVSHILKFSTAYSPAIMDNSRFVSLYSQYLAFERRVDPPCFYPGKGRCITVNPNYCIRRHNNAAVGSAEFFTNSWCYLSKENNRLIIWSPPLRYPTGTYPAVLHCNVMFAVNTHNENFSLINIVEGGSISTTNTAVLPQVLSTFSNYSIH</sequence>
<dbReference type="Pfam" id="PF05092">
    <property type="entry name" value="PIF"/>
    <property type="match status" value="1"/>
</dbReference>
<organism evidence="2 3">
    <name type="scientific">Rachiplusia nu nucleopolyhedrovirus</name>
    <dbReference type="NCBI Taxonomy" id="2605775"/>
    <lineage>
        <taxon>Viruses</taxon>
        <taxon>Viruses incertae sedis</taxon>
        <taxon>Naldaviricetes</taxon>
        <taxon>Lefavirales</taxon>
        <taxon>Baculoviridae</taxon>
        <taxon>Alphabaculovirus</taxon>
        <taxon>Alphabaculovirus ranus</taxon>
    </lineage>
</organism>
<feature type="transmembrane region" description="Helical" evidence="1">
    <location>
        <begin position="5"/>
        <end position="26"/>
    </location>
</feature>
<keyword evidence="3" id="KW-1185">Reference proteome</keyword>
<proteinExistence type="predicted"/>
<evidence type="ECO:0000256" key="1">
    <source>
        <dbReference type="SAM" id="Phobius"/>
    </source>
</evidence>
<dbReference type="EMBL" id="MK419956">
    <property type="protein sequence ID" value="QEI03696.1"/>
    <property type="molecule type" value="Genomic_DNA"/>
</dbReference>
<dbReference type="KEGG" id="vg:80538036"/>
<dbReference type="RefSeq" id="YP_010799697.1">
    <property type="nucleotide sequence ID" value="NC_076682.1"/>
</dbReference>